<dbReference type="Gene3D" id="3.60.20.10">
    <property type="entry name" value="Glutamine Phosphoribosylpyrophosphate, subunit 1, domain 1"/>
    <property type="match status" value="1"/>
</dbReference>
<dbReference type="InterPro" id="IPR029055">
    <property type="entry name" value="Ntn_hydrolases_N"/>
</dbReference>
<dbReference type="PIRSF" id="PIRSF001589">
    <property type="entry name" value="Asn_synthetase_glu-h"/>
    <property type="match status" value="1"/>
</dbReference>
<evidence type="ECO:0000256" key="2">
    <source>
        <dbReference type="ARBA" id="ARBA00005752"/>
    </source>
</evidence>
<dbReference type="PANTHER" id="PTHR43284:SF1">
    <property type="entry name" value="ASPARAGINE SYNTHETASE"/>
    <property type="match status" value="1"/>
</dbReference>
<dbReference type="InterPro" id="IPR017932">
    <property type="entry name" value="GATase_2_dom"/>
</dbReference>
<feature type="binding site" evidence="9">
    <location>
        <position position="289"/>
    </location>
    <ligand>
        <name>ATP</name>
        <dbReference type="ChEBI" id="CHEBI:30616"/>
    </ligand>
</feature>
<dbReference type="InterPro" id="IPR001962">
    <property type="entry name" value="Asn_synthase"/>
</dbReference>
<dbReference type="PROSITE" id="PS51278">
    <property type="entry name" value="GATASE_TYPE_2"/>
    <property type="match status" value="1"/>
</dbReference>
<dbReference type="CDD" id="cd01991">
    <property type="entry name" value="Asn_synthase_B_C"/>
    <property type="match status" value="1"/>
</dbReference>
<reference evidence="12 13" key="1">
    <citation type="submission" date="2020-08" db="EMBL/GenBank/DDBJ databases">
        <title>Acidobacteriota in marine sediments use diverse sulfur dissimilation pathways.</title>
        <authorList>
            <person name="Wasmund K."/>
        </authorList>
    </citation>
    <scope>NUCLEOTIDE SEQUENCE [LARGE SCALE GENOMIC DNA]</scope>
    <source>
        <strain evidence="12">MAG AM3-A</strain>
    </source>
</reference>
<dbReference type="Pfam" id="PF13537">
    <property type="entry name" value="GATase_7"/>
    <property type="match status" value="1"/>
</dbReference>
<keyword evidence="12" id="KW-0436">Ligase</keyword>
<evidence type="ECO:0000256" key="7">
    <source>
        <dbReference type="ARBA" id="ARBA00048741"/>
    </source>
</evidence>
<evidence type="ECO:0000256" key="1">
    <source>
        <dbReference type="ARBA" id="ARBA00005187"/>
    </source>
</evidence>
<dbReference type="Proteomes" id="UP000598633">
    <property type="component" value="Unassembled WGS sequence"/>
</dbReference>
<dbReference type="InterPro" id="IPR033738">
    <property type="entry name" value="AsnB_N"/>
</dbReference>
<dbReference type="SUPFAM" id="SSF52402">
    <property type="entry name" value="Adenine nucleotide alpha hydrolases-like"/>
    <property type="match status" value="1"/>
</dbReference>
<dbReference type="GO" id="GO:0006529">
    <property type="term" value="P:asparagine biosynthetic process"/>
    <property type="evidence" value="ECO:0007669"/>
    <property type="project" value="UniProtKB-KW"/>
</dbReference>
<dbReference type="CDD" id="cd00712">
    <property type="entry name" value="AsnB"/>
    <property type="match status" value="1"/>
</dbReference>
<gene>
    <name evidence="12" type="primary">asnB</name>
    <name evidence="12" type="ORF">IFJ97_06215</name>
</gene>
<evidence type="ECO:0000256" key="5">
    <source>
        <dbReference type="ARBA" id="ARBA00022840"/>
    </source>
</evidence>
<evidence type="ECO:0000256" key="6">
    <source>
        <dbReference type="ARBA" id="ARBA00022962"/>
    </source>
</evidence>
<comment type="catalytic activity">
    <reaction evidence="7">
        <text>L-aspartate + L-glutamine + ATP + H2O = L-asparagine + L-glutamate + AMP + diphosphate + H(+)</text>
        <dbReference type="Rhea" id="RHEA:12228"/>
        <dbReference type="ChEBI" id="CHEBI:15377"/>
        <dbReference type="ChEBI" id="CHEBI:15378"/>
        <dbReference type="ChEBI" id="CHEBI:29985"/>
        <dbReference type="ChEBI" id="CHEBI:29991"/>
        <dbReference type="ChEBI" id="CHEBI:30616"/>
        <dbReference type="ChEBI" id="CHEBI:33019"/>
        <dbReference type="ChEBI" id="CHEBI:58048"/>
        <dbReference type="ChEBI" id="CHEBI:58359"/>
        <dbReference type="ChEBI" id="CHEBI:456215"/>
        <dbReference type="EC" id="6.3.5.4"/>
    </reaction>
</comment>
<sequence>MCGIAGILGRADAHERRRRVERMTRALVHRGPDDEGFFDDAGVSLGFRRLSVIDLETGEQPIIDAERSLAIVLNGEIYNFRNLRQDLEARGHRFRSTGDVEVVLRLWAEEGPECLRRLNGMFALAVWDGRRHELYLARDRFGIKPLYLCRNGDGLAFASELRSLRAGGFPKAPRLDELQLRHYLAYGYLSPEGAPIEGVQSLPPGTILTVDSDGRERLDIYWKPPAAGETSSVPRRVVDRLRDALEGSVGRQLVADVPVGVFLSGGLDSSTLSAIAHRRVDGPLLTFSVGFEGPDAVSELPAAREIADFLDSDHHELMMDPHEVARDVEQIIDGLDTPLADPTAIPTWYMSRLARERVTVALSGEGADEIFGGYARQRYDVALDRIGKVGRKLLPTAMLLAGRKSSTRFERRLRMTPGLERQLDWGRLFSSDEIERLVETPSVNEAAVHGPYAELARRWLEWADVDPVNGRLEADRCTFLPGDLLPKVDRMSMAHSLEVRVPYLDNEVVDLVLTLPGRLKQNLRRDKILLREVASGLLPEAGSLRRKRGFEVPIGAWLRGPLRPALTDLLSPPYLAGPGVLRVSEVSRLVEEHLAGGRDHGRALWSLMVLSRWLDRGGRQ</sequence>
<evidence type="ECO:0000256" key="9">
    <source>
        <dbReference type="PIRSR" id="PIRSR001589-2"/>
    </source>
</evidence>
<feature type="domain" description="Glutamine amidotransferase type-2" evidence="11">
    <location>
        <begin position="2"/>
        <end position="213"/>
    </location>
</feature>
<organism evidence="12 13">
    <name type="scientific">Candidatus Sulfomarinibacter kjeldsenii</name>
    <dbReference type="NCBI Taxonomy" id="2885994"/>
    <lineage>
        <taxon>Bacteria</taxon>
        <taxon>Pseudomonadati</taxon>
        <taxon>Acidobacteriota</taxon>
        <taxon>Thermoanaerobaculia</taxon>
        <taxon>Thermoanaerobaculales</taxon>
        <taxon>Candidatus Sulfomarinibacteraceae</taxon>
        <taxon>Candidatus Sulfomarinibacter</taxon>
    </lineage>
</organism>
<feature type="site" description="Important for beta-aspartyl-AMP intermediate formation" evidence="10">
    <location>
        <position position="365"/>
    </location>
</feature>
<comment type="similarity">
    <text evidence="2">Belongs to the asparagine synthetase family.</text>
</comment>
<dbReference type="InterPro" id="IPR051786">
    <property type="entry name" value="ASN_synthetase/amidase"/>
</dbReference>
<feature type="binding site" evidence="9">
    <location>
        <begin position="363"/>
        <end position="364"/>
    </location>
    <ligand>
        <name>ATP</name>
        <dbReference type="ChEBI" id="CHEBI:30616"/>
    </ligand>
</feature>
<evidence type="ECO:0000256" key="10">
    <source>
        <dbReference type="PIRSR" id="PIRSR001589-3"/>
    </source>
</evidence>
<keyword evidence="5 9" id="KW-0067">ATP-binding</keyword>
<dbReference type="AlphaFoldDB" id="A0A8J6Y7A7"/>
<evidence type="ECO:0000256" key="8">
    <source>
        <dbReference type="PIRSR" id="PIRSR001589-1"/>
    </source>
</evidence>
<comment type="pathway">
    <text evidence="1">Amino-acid biosynthesis; L-asparagine biosynthesis; L-asparagine from L-aspartate (L-Gln route): step 1/1.</text>
</comment>
<protein>
    <recommendedName>
        <fullName evidence="3">asparagine synthase (glutamine-hydrolyzing)</fullName>
        <ecNumber evidence="3">6.3.5.4</ecNumber>
    </recommendedName>
</protein>
<dbReference type="InterPro" id="IPR014729">
    <property type="entry name" value="Rossmann-like_a/b/a_fold"/>
</dbReference>
<dbReference type="PANTHER" id="PTHR43284">
    <property type="entry name" value="ASPARAGINE SYNTHETASE (GLUTAMINE-HYDROLYZING)"/>
    <property type="match status" value="1"/>
</dbReference>
<dbReference type="Pfam" id="PF00733">
    <property type="entry name" value="Asn_synthase"/>
    <property type="match status" value="1"/>
</dbReference>
<feature type="active site" description="For GATase activity" evidence="8">
    <location>
        <position position="2"/>
    </location>
</feature>
<evidence type="ECO:0000256" key="4">
    <source>
        <dbReference type="ARBA" id="ARBA00022741"/>
    </source>
</evidence>
<evidence type="ECO:0000256" key="3">
    <source>
        <dbReference type="ARBA" id="ARBA00012737"/>
    </source>
</evidence>
<keyword evidence="8" id="KW-0061">Asparagine biosynthesis</keyword>
<name>A0A8J6Y7A7_9BACT</name>
<keyword evidence="4 9" id="KW-0547">Nucleotide-binding</keyword>
<evidence type="ECO:0000313" key="12">
    <source>
        <dbReference type="EMBL" id="MBD3870939.1"/>
    </source>
</evidence>
<proteinExistence type="inferred from homology"/>
<dbReference type="GO" id="GO:0005524">
    <property type="term" value="F:ATP binding"/>
    <property type="evidence" value="ECO:0007669"/>
    <property type="project" value="UniProtKB-KW"/>
</dbReference>
<dbReference type="NCBIfam" id="TIGR01536">
    <property type="entry name" value="asn_synth_AEB"/>
    <property type="match status" value="1"/>
</dbReference>
<keyword evidence="6 8" id="KW-0315">Glutamine amidotransferase</keyword>
<keyword evidence="8" id="KW-0028">Amino-acid biosynthesis</keyword>
<evidence type="ECO:0000313" key="13">
    <source>
        <dbReference type="Proteomes" id="UP000598633"/>
    </source>
</evidence>
<dbReference type="GO" id="GO:0005829">
    <property type="term" value="C:cytosol"/>
    <property type="evidence" value="ECO:0007669"/>
    <property type="project" value="TreeGrafter"/>
</dbReference>
<feature type="binding site" evidence="9">
    <location>
        <position position="99"/>
    </location>
    <ligand>
        <name>L-glutamine</name>
        <dbReference type="ChEBI" id="CHEBI:58359"/>
    </ligand>
</feature>
<dbReference type="EC" id="6.3.5.4" evidence="3"/>
<dbReference type="InterPro" id="IPR006426">
    <property type="entry name" value="Asn_synth_AEB"/>
</dbReference>
<dbReference type="GO" id="GO:0004066">
    <property type="term" value="F:asparagine synthase (glutamine-hydrolyzing) activity"/>
    <property type="evidence" value="ECO:0007669"/>
    <property type="project" value="UniProtKB-EC"/>
</dbReference>
<dbReference type="Gene3D" id="3.40.50.620">
    <property type="entry name" value="HUPs"/>
    <property type="match status" value="1"/>
</dbReference>
<comment type="caution">
    <text evidence="12">The sequence shown here is derived from an EMBL/GenBank/DDBJ whole genome shotgun (WGS) entry which is preliminary data.</text>
</comment>
<accession>A0A8J6Y7A7</accession>
<evidence type="ECO:0000259" key="11">
    <source>
        <dbReference type="PROSITE" id="PS51278"/>
    </source>
</evidence>
<dbReference type="EMBL" id="JACXWA010000106">
    <property type="protein sequence ID" value="MBD3870939.1"/>
    <property type="molecule type" value="Genomic_DNA"/>
</dbReference>
<dbReference type="SUPFAM" id="SSF56235">
    <property type="entry name" value="N-terminal nucleophile aminohydrolases (Ntn hydrolases)"/>
    <property type="match status" value="1"/>
</dbReference>